<protein>
    <submittedName>
        <fullName evidence="2">Uncharacterized protein</fullName>
    </submittedName>
</protein>
<gene>
    <name evidence="2" type="ORF">ISU10_05325</name>
</gene>
<dbReference type="Proteomes" id="UP000660668">
    <property type="component" value="Unassembled WGS sequence"/>
</dbReference>
<reference evidence="2" key="1">
    <citation type="submission" date="2020-11" db="EMBL/GenBank/DDBJ databases">
        <title>Nocardioides cynanchi sp. nov., isolated from soil of rhizosphere of Cynanchum wilfordii.</title>
        <authorList>
            <person name="Lee J.-S."/>
            <person name="Suh M.K."/>
            <person name="Kim J.-S."/>
        </authorList>
    </citation>
    <scope>NUCLEOTIDE SEQUENCE</scope>
    <source>
        <strain evidence="2">KCTC 19276</strain>
    </source>
</reference>
<keyword evidence="1" id="KW-1133">Transmembrane helix</keyword>
<dbReference type="RefSeq" id="WP_194695336.1">
    <property type="nucleotide sequence ID" value="NZ_JADKPO010000005.1"/>
</dbReference>
<proteinExistence type="predicted"/>
<accession>A0A930VLR3</accession>
<dbReference type="AlphaFoldDB" id="A0A930VLR3"/>
<evidence type="ECO:0000256" key="1">
    <source>
        <dbReference type="SAM" id="Phobius"/>
    </source>
</evidence>
<feature type="transmembrane region" description="Helical" evidence="1">
    <location>
        <begin position="73"/>
        <end position="92"/>
    </location>
</feature>
<name>A0A930VLR3_9ACTN</name>
<feature type="transmembrane region" description="Helical" evidence="1">
    <location>
        <begin position="20"/>
        <end position="40"/>
    </location>
</feature>
<keyword evidence="3" id="KW-1185">Reference proteome</keyword>
<organism evidence="2 3">
    <name type="scientific">Nocardioides agariphilus</name>
    <dbReference type="NCBI Taxonomy" id="433664"/>
    <lineage>
        <taxon>Bacteria</taxon>
        <taxon>Bacillati</taxon>
        <taxon>Actinomycetota</taxon>
        <taxon>Actinomycetes</taxon>
        <taxon>Propionibacteriales</taxon>
        <taxon>Nocardioidaceae</taxon>
        <taxon>Nocardioides</taxon>
    </lineage>
</organism>
<feature type="transmembrane region" description="Helical" evidence="1">
    <location>
        <begin position="46"/>
        <end position="66"/>
    </location>
</feature>
<sequence>MRTRAHQRTGTQQQLWSNRIWPPLAGAVTAVGVIAASNLLGVLATGAAYVTLALFAVTVVWGLSLEIGLDRTAVVRCGLLSALAVVVALGLAEIHPQYGPIVGLAVVLTSPSSLGLVAKARARTKTPAEPTAPRTPGVLLDKAMLDRRFNEIVHQLREPGGR</sequence>
<comment type="caution">
    <text evidence="2">The sequence shown here is derived from an EMBL/GenBank/DDBJ whole genome shotgun (WGS) entry which is preliminary data.</text>
</comment>
<feature type="transmembrane region" description="Helical" evidence="1">
    <location>
        <begin position="98"/>
        <end position="118"/>
    </location>
</feature>
<dbReference type="EMBL" id="JADKPO010000005">
    <property type="protein sequence ID" value="MBF4767183.1"/>
    <property type="molecule type" value="Genomic_DNA"/>
</dbReference>
<keyword evidence="1" id="KW-0472">Membrane</keyword>
<evidence type="ECO:0000313" key="2">
    <source>
        <dbReference type="EMBL" id="MBF4767183.1"/>
    </source>
</evidence>
<evidence type="ECO:0000313" key="3">
    <source>
        <dbReference type="Proteomes" id="UP000660668"/>
    </source>
</evidence>
<keyword evidence="1" id="KW-0812">Transmembrane</keyword>